<evidence type="ECO:0000313" key="1">
    <source>
        <dbReference type="EMBL" id="KCZ60938.1"/>
    </source>
</evidence>
<dbReference type="EMBL" id="AWFG01000001">
    <property type="protein sequence ID" value="KCZ60938.1"/>
    <property type="molecule type" value="Genomic_DNA"/>
</dbReference>
<keyword evidence="2" id="KW-1185">Reference proteome</keyword>
<reference evidence="1 2" key="1">
    <citation type="journal article" date="2014" name="Antonie Van Leeuwenhoek">
        <title>Hyphomonas beringensis sp. nov. and Hyphomonas chukchiensis sp. nov., isolated from surface seawater of the Bering Sea and Chukchi Sea.</title>
        <authorList>
            <person name="Li C."/>
            <person name="Lai Q."/>
            <person name="Li G."/>
            <person name="Dong C."/>
            <person name="Wang J."/>
            <person name="Liao Y."/>
            <person name="Shao Z."/>
        </authorList>
    </citation>
    <scope>NUCLEOTIDE SEQUENCE [LARGE SCALE GENOMIC DNA]</scope>
    <source>
        <strain evidence="1 2">BH-BN04-4</strain>
    </source>
</reference>
<organism evidence="1 2">
    <name type="scientific">Hyphomonas chukchiensis</name>
    <dbReference type="NCBI Taxonomy" id="1280947"/>
    <lineage>
        <taxon>Bacteria</taxon>
        <taxon>Pseudomonadati</taxon>
        <taxon>Pseudomonadota</taxon>
        <taxon>Alphaproteobacteria</taxon>
        <taxon>Hyphomonadales</taxon>
        <taxon>Hyphomonadaceae</taxon>
        <taxon>Hyphomonas</taxon>
    </lineage>
</organism>
<dbReference type="Proteomes" id="UP000027190">
    <property type="component" value="Unassembled WGS sequence"/>
</dbReference>
<sequence length="29" mass="3295">MGLALFYLLEAVRRWRGGLCALLVLALIY</sequence>
<evidence type="ECO:0000313" key="2">
    <source>
        <dbReference type="Proteomes" id="UP000027190"/>
    </source>
</evidence>
<protein>
    <submittedName>
        <fullName evidence="1">Uncharacterized protein</fullName>
    </submittedName>
</protein>
<name>A0A062UG36_9PROT</name>
<proteinExistence type="predicted"/>
<comment type="caution">
    <text evidence="1">The sequence shown here is derived from an EMBL/GenBank/DDBJ whole genome shotgun (WGS) entry which is preliminary data.</text>
</comment>
<dbReference type="AlphaFoldDB" id="A0A062UG36"/>
<accession>A0A062UG36</accession>
<gene>
    <name evidence="1" type="ORF">HY30_00970</name>
</gene>